<dbReference type="InterPro" id="IPR036663">
    <property type="entry name" value="Fumarylacetoacetase_C_sf"/>
</dbReference>
<dbReference type="GO" id="GO:0016787">
    <property type="term" value="F:hydrolase activity"/>
    <property type="evidence" value="ECO:0007669"/>
    <property type="project" value="UniProtKB-KW"/>
</dbReference>
<dbReference type="Pfam" id="PF01557">
    <property type="entry name" value="FAA_hydrolase"/>
    <property type="match status" value="1"/>
</dbReference>
<protein>
    <submittedName>
        <fullName evidence="4">Fumarylacetoacetate hydrolase family protein</fullName>
    </submittedName>
</protein>
<dbReference type="GO" id="GO:0019752">
    <property type="term" value="P:carboxylic acid metabolic process"/>
    <property type="evidence" value="ECO:0007669"/>
    <property type="project" value="UniProtKB-ARBA"/>
</dbReference>
<name>A0A6N7KR71_9ACTN</name>
<dbReference type="InterPro" id="IPR011234">
    <property type="entry name" value="Fumarylacetoacetase-like_C"/>
</dbReference>
<dbReference type="Proteomes" id="UP000450000">
    <property type="component" value="Unassembled WGS sequence"/>
</dbReference>
<evidence type="ECO:0000313" key="4">
    <source>
        <dbReference type="EMBL" id="MQS14010.1"/>
    </source>
</evidence>
<keyword evidence="2" id="KW-0479">Metal-binding</keyword>
<keyword evidence="5" id="KW-1185">Reference proteome</keyword>
<evidence type="ECO:0000256" key="2">
    <source>
        <dbReference type="ARBA" id="ARBA00022723"/>
    </source>
</evidence>
<dbReference type="EMBL" id="WBOF01000001">
    <property type="protein sequence ID" value="MQS14010.1"/>
    <property type="molecule type" value="Genomic_DNA"/>
</dbReference>
<dbReference type="AlphaFoldDB" id="A0A6N7KR71"/>
<comment type="caution">
    <text evidence="4">The sequence shown here is derived from an EMBL/GenBank/DDBJ whole genome shotgun (WGS) entry which is preliminary data.</text>
</comment>
<dbReference type="SUPFAM" id="SSF56529">
    <property type="entry name" value="FAH"/>
    <property type="match status" value="1"/>
</dbReference>
<proteinExistence type="inferred from homology"/>
<evidence type="ECO:0000259" key="3">
    <source>
        <dbReference type="Pfam" id="PF01557"/>
    </source>
</evidence>
<dbReference type="Gene3D" id="3.90.850.10">
    <property type="entry name" value="Fumarylacetoacetase-like, C-terminal domain"/>
    <property type="match status" value="1"/>
</dbReference>
<accession>A0A6N7KR71</accession>
<dbReference type="OrthoDB" id="2273115at2"/>
<dbReference type="GO" id="GO:0016853">
    <property type="term" value="F:isomerase activity"/>
    <property type="evidence" value="ECO:0007669"/>
    <property type="project" value="UniProtKB-ARBA"/>
</dbReference>
<organism evidence="4 5">
    <name type="scientific">Streptomyces kaniharaensis</name>
    <dbReference type="NCBI Taxonomy" id="212423"/>
    <lineage>
        <taxon>Bacteria</taxon>
        <taxon>Bacillati</taxon>
        <taxon>Actinomycetota</taxon>
        <taxon>Actinomycetes</taxon>
        <taxon>Kitasatosporales</taxon>
        <taxon>Streptomycetaceae</taxon>
        <taxon>Streptomyces</taxon>
    </lineage>
</organism>
<evidence type="ECO:0000256" key="1">
    <source>
        <dbReference type="ARBA" id="ARBA00010211"/>
    </source>
</evidence>
<keyword evidence="4" id="KW-0378">Hydrolase</keyword>
<dbReference type="InterPro" id="IPR051121">
    <property type="entry name" value="FAH"/>
</dbReference>
<comment type="similarity">
    <text evidence="1">Belongs to the FAH family.</text>
</comment>
<dbReference type="RefSeq" id="WP_153462594.1">
    <property type="nucleotide sequence ID" value="NZ_WBOF01000001.1"/>
</dbReference>
<feature type="domain" description="Fumarylacetoacetase-like C-terminal" evidence="3">
    <location>
        <begin position="75"/>
        <end position="279"/>
    </location>
</feature>
<reference evidence="4 5" key="1">
    <citation type="submission" date="2019-09" db="EMBL/GenBank/DDBJ databases">
        <title>Genome Sequences of Streptomyces kaniharaensis ATCC 21070.</title>
        <authorList>
            <person name="Zhu W."/>
            <person name="De Crecy-Lagard V."/>
            <person name="Richards N.G."/>
        </authorList>
    </citation>
    <scope>NUCLEOTIDE SEQUENCE [LARGE SCALE GENOMIC DNA]</scope>
    <source>
        <strain evidence="4 5">SF-557</strain>
    </source>
</reference>
<dbReference type="GO" id="GO:0046872">
    <property type="term" value="F:metal ion binding"/>
    <property type="evidence" value="ECO:0007669"/>
    <property type="project" value="UniProtKB-KW"/>
</dbReference>
<dbReference type="PANTHER" id="PTHR42796:SF4">
    <property type="entry name" value="FUMARYLACETOACETATE HYDROLASE DOMAIN-CONTAINING PROTEIN 2A"/>
    <property type="match status" value="1"/>
</dbReference>
<dbReference type="PANTHER" id="PTHR42796">
    <property type="entry name" value="FUMARYLACETOACETATE HYDROLASE DOMAIN-CONTAINING PROTEIN 2A-RELATED"/>
    <property type="match status" value="1"/>
</dbReference>
<dbReference type="FunFam" id="3.90.850.10:FF:000002">
    <property type="entry name" value="2-hydroxyhepta-2,4-diene-1,7-dioate isomerase"/>
    <property type="match status" value="1"/>
</dbReference>
<evidence type="ECO:0000313" key="5">
    <source>
        <dbReference type="Proteomes" id="UP000450000"/>
    </source>
</evidence>
<sequence>MKLLRVGPPGAERPVVLGRDGTAYDLSGRARDIDGAFLAGLDAAELARDVAAGVLPVVDLAGGVRVGSPVARPGKVVGIGLNYRDHAVEAGAAIPDEPVIFLKPSCTVVGPYDEVLVPRGGEKTDYEAELAVVIGRTARYLAGHAEAAEVIAGYTIANDVTERAFQFERGGQWDKGKSAETFTPLGPWLVTADEVADPQRLPLRLWVNGELRQDGNTGQMIFPVLELVRYASQFMVLEPGDVVITGTPAGVTLGRPGTPFLTSGDIVEIEIDGLGRQRQVLGKA</sequence>
<gene>
    <name evidence="4" type="ORF">F7Q99_17455</name>
</gene>